<accession>A0A1V0NCH5</accession>
<name>A0A1V0NCH5_LACLL</name>
<dbReference type="REBASE" id="196076">
    <property type="entry name" value="C2.Lla275ORF52P"/>
</dbReference>
<evidence type="ECO:0000313" key="3">
    <source>
        <dbReference type="Proteomes" id="UP000192085"/>
    </source>
</evidence>
<dbReference type="SUPFAM" id="SSF47413">
    <property type="entry name" value="lambda repressor-like DNA-binding domains"/>
    <property type="match status" value="1"/>
</dbReference>
<reference evidence="2 3" key="1">
    <citation type="journal article" date="2017" name="BMC Genomics">
        <title>Comparative and functional genomics of the Lactococcus lactis taxon; insights into evolution and niche adaptation.</title>
        <authorList>
            <person name="Kelleher P."/>
            <person name="Bottacini F."/>
            <person name="Mahony J."/>
            <person name="Kilcawley K.N."/>
            <person name="van Sinderen D."/>
        </authorList>
    </citation>
    <scope>NUCLEOTIDE SEQUENCE [LARGE SCALE GENOMIC DNA]</scope>
    <source>
        <strain evidence="2 3">275</strain>
        <plasmid evidence="3">p275d</plasmid>
    </source>
</reference>
<geneLocation type="plasmid" evidence="3">
    <name>p275d</name>
</geneLocation>
<sequence>MPVSYDKLWKLSIDKKMNKTQLRDCSGITSATLARLSKNKGVSLEILERICRALECEIGDIVEFTGEKGTADE</sequence>
<dbReference type="InterPro" id="IPR010982">
    <property type="entry name" value="Lambda_DNA-bd_dom_sf"/>
</dbReference>
<dbReference type="AlphaFoldDB" id="A0A1V0NCH5"/>
<dbReference type="GO" id="GO:0003677">
    <property type="term" value="F:DNA binding"/>
    <property type="evidence" value="ECO:0007669"/>
    <property type="project" value="InterPro"/>
</dbReference>
<dbReference type="RefSeq" id="WP_081144484.1">
    <property type="nucleotide sequence ID" value="NZ_CP016702.1"/>
</dbReference>
<evidence type="ECO:0000313" key="2">
    <source>
        <dbReference type="EMBL" id="ARD97632.1"/>
    </source>
</evidence>
<keyword evidence="2" id="KW-0614">Plasmid</keyword>
<dbReference type="Proteomes" id="UP000192085">
    <property type="component" value="Plasmid p275D"/>
</dbReference>
<dbReference type="Gene3D" id="1.10.260.40">
    <property type="entry name" value="lambda repressor-like DNA-binding domains"/>
    <property type="match status" value="1"/>
</dbReference>
<protein>
    <recommendedName>
        <fullName evidence="1">HTH cro/C1-type domain-containing protein</fullName>
    </recommendedName>
</protein>
<dbReference type="EMBL" id="CP016702">
    <property type="protein sequence ID" value="ARD97632.1"/>
    <property type="molecule type" value="Genomic_DNA"/>
</dbReference>
<dbReference type="InterPro" id="IPR001387">
    <property type="entry name" value="Cro/C1-type_HTH"/>
</dbReference>
<proteinExistence type="predicted"/>
<dbReference type="PANTHER" id="PTHR37301">
    <property type="entry name" value="DNA-BINDING PROTEIN-RELATED"/>
    <property type="match status" value="1"/>
</dbReference>
<feature type="domain" description="HTH cro/C1-type" evidence="1">
    <location>
        <begin position="26"/>
        <end position="61"/>
    </location>
</feature>
<dbReference type="Pfam" id="PF13443">
    <property type="entry name" value="HTH_26"/>
    <property type="match status" value="1"/>
</dbReference>
<organism evidence="2 3">
    <name type="scientific">Lactococcus lactis subsp. lactis</name>
    <name type="common">Streptococcus lactis</name>
    <dbReference type="NCBI Taxonomy" id="1360"/>
    <lineage>
        <taxon>Bacteria</taxon>
        <taxon>Bacillati</taxon>
        <taxon>Bacillota</taxon>
        <taxon>Bacilli</taxon>
        <taxon>Lactobacillales</taxon>
        <taxon>Streptococcaceae</taxon>
        <taxon>Lactococcus</taxon>
    </lineage>
</organism>
<dbReference type="PROSITE" id="PS50943">
    <property type="entry name" value="HTH_CROC1"/>
    <property type="match status" value="1"/>
</dbReference>
<evidence type="ECO:0000259" key="1">
    <source>
        <dbReference type="PROSITE" id="PS50943"/>
    </source>
</evidence>
<gene>
    <name evidence="2" type="ORF">LL275_pD54</name>
</gene>
<dbReference type="PANTHER" id="PTHR37301:SF1">
    <property type="entry name" value="DNA-BINDING PROTEIN"/>
    <property type="match status" value="1"/>
</dbReference>